<dbReference type="CDD" id="cd11061">
    <property type="entry name" value="CYP67-like"/>
    <property type="match status" value="1"/>
</dbReference>
<dbReference type="InterPro" id="IPR036396">
    <property type="entry name" value="Cyt_P450_sf"/>
</dbReference>
<evidence type="ECO:0000256" key="12">
    <source>
        <dbReference type="SAM" id="Phobius"/>
    </source>
</evidence>
<reference evidence="13 14" key="1">
    <citation type="journal article" date="2024" name="IMA Fungus">
        <title>IMA Genome - F19 : A genome assembly and annotation guide to empower mycologists, including annotated draft genome sequences of Ceratocystis pirilliformis, Diaporthe australafricana, Fusarium ophioides, Paecilomyces lecythidis, and Sporothrix stenoceras.</title>
        <authorList>
            <person name="Aylward J."/>
            <person name="Wilson A.M."/>
            <person name="Visagie C.M."/>
            <person name="Spraker J."/>
            <person name="Barnes I."/>
            <person name="Buitendag C."/>
            <person name="Ceriani C."/>
            <person name="Del Mar Angel L."/>
            <person name="du Plessis D."/>
            <person name="Fuchs T."/>
            <person name="Gasser K."/>
            <person name="Kramer D."/>
            <person name="Li W."/>
            <person name="Munsamy K."/>
            <person name="Piso A."/>
            <person name="Price J.L."/>
            <person name="Sonnekus B."/>
            <person name="Thomas C."/>
            <person name="van der Nest A."/>
            <person name="van Dijk A."/>
            <person name="van Heerden A."/>
            <person name="van Vuuren N."/>
            <person name="Yilmaz N."/>
            <person name="Duong T.A."/>
            <person name="van der Merwe N.A."/>
            <person name="Wingfield M.J."/>
            <person name="Wingfield B.D."/>
        </authorList>
    </citation>
    <scope>NUCLEOTIDE SEQUENCE [LARGE SCALE GENOMIC DNA]</scope>
    <source>
        <strain evidence="13 14">CMW 5346</strain>
    </source>
</reference>
<name>A0ABR3YK30_9PEZI</name>
<keyword evidence="9" id="KW-0408">Iron</keyword>
<keyword evidence="11 12" id="KW-0472">Membrane</keyword>
<evidence type="ECO:0000256" key="4">
    <source>
        <dbReference type="ARBA" id="ARBA00022617"/>
    </source>
</evidence>
<dbReference type="InterPro" id="IPR050121">
    <property type="entry name" value="Cytochrome_P450_monoxygenase"/>
</dbReference>
<gene>
    <name evidence="13" type="ORF">Sste5346_009484</name>
</gene>
<sequence length="554" mass="61983">MILPSLEILTAPEAPACAVALGILLHLFFFRLGEWDLATVKLIVGFTTTIAGLSIAILLTVPEVGNNVWAAFKTSMTLNYSVLAGVYASMLVYRAAFHRLNKFPGPFGARLSNLWITGKSIGNQDKYLVIQDLHKKYGDVVRIGPSELSIVHGAAPDAIHSNRARCTKGPWYNILHPLESLQMIRVKEVHAVRRKTWDRGFGSKALRDYEPRVAGYTDELIRQIDARLGKPVNATEWFNNYSFDVMSDLAFGKSFGLLVSGDGNKRHYFTETLHADMGNVGRFSHVPWLFPIFKATPVLNAENKKFWAFVTDLVDERIKNPPSQPDVFSWLLEDYQALPNPTLQDKLNLQADAHLICVAGSDTTAATLTCLFYELVCHPEAAARLRTEIDDYFAKTDKPEHLSLSKLEYLQACIDEALRLHPAVPGGVQRQTSSEGLQIGDHHIPGNTIVQIPTHTINRDARFFEEPNEFIPERWTSRKELSKDPSVFAPFSTGRYSCVGKQLGLMELRTVTSQLVRRYNFALAPGQRPEDFVNGKVDAFTLACAPLNIVFTPR</sequence>
<dbReference type="Pfam" id="PF00067">
    <property type="entry name" value="p450"/>
    <property type="match status" value="1"/>
</dbReference>
<dbReference type="SUPFAM" id="SSF48264">
    <property type="entry name" value="Cytochrome P450"/>
    <property type="match status" value="1"/>
</dbReference>
<feature type="transmembrane region" description="Helical" evidence="12">
    <location>
        <begin position="42"/>
        <end position="60"/>
    </location>
</feature>
<organism evidence="13 14">
    <name type="scientific">Sporothrix stenoceras</name>
    <dbReference type="NCBI Taxonomy" id="5173"/>
    <lineage>
        <taxon>Eukaryota</taxon>
        <taxon>Fungi</taxon>
        <taxon>Dikarya</taxon>
        <taxon>Ascomycota</taxon>
        <taxon>Pezizomycotina</taxon>
        <taxon>Sordariomycetes</taxon>
        <taxon>Sordariomycetidae</taxon>
        <taxon>Ophiostomatales</taxon>
        <taxon>Ophiostomataceae</taxon>
        <taxon>Sporothrix</taxon>
    </lineage>
</organism>
<accession>A0ABR3YK30</accession>
<evidence type="ECO:0000256" key="9">
    <source>
        <dbReference type="ARBA" id="ARBA00023004"/>
    </source>
</evidence>
<dbReference type="PANTHER" id="PTHR24305">
    <property type="entry name" value="CYTOCHROME P450"/>
    <property type="match status" value="1"/>
</dbReference>
<evidence type="ECO:0000256" key="1">
    <source>
        <dbReference type="ARBA" id="ARBA00001971"/>
    </source>
</evidence>
<evidence type="ECO:0000313" key="14">
    <source>
        <dbReference type="Proteomes" id="UP001583186"/>
    </source>
</evidence>
<evidence type="ECO:0000256" key="3">
    <source>
        <dbReference type="ARBA" id="ARBA00010617"/>
    </source>
</evidence>
<keyword evidence="4" id="KW-0349">Heme</keyword>
<dbReference type="PANTHER" id="PTHR24305:SF112">
    <property type="entry name" value="L-ORNITHINE-N5-MONOOXYGENASE (EUROFUNG)"/>
    <property type="match status" value="1"/>
</dbReference>
<dbReference type="Proteomes" id="UP001583186">
    <property type="component" value="Unassembled WGS sequence"/>
</dbReference>
<evidence type="ECO:0000256" key="6">
    <source>
        <dbReference type="ARBA" id="ARBA00022723"/>
    </source>
</evidence>
<dbReference type="EMBL" id="JAWCUI010000090">
    <property type="protein sequence ID" value="KAL1888528.1"/>
    <property type="molecule type" value="Genomic_DNA"/>
</dbReference>
<evidence type="ECO:0000256" key="7">
    <source>
        <dbReference type="ARBA" id="ARBA00022989"/>
    </source>
</evidence>
<feature type="transmembrane region" description="Helical" evidence="12">
    <location>
        <begin position="12"/>
        <end position="30"/>
    </location>
</feature>
<dbReference type="InterPro" id="IPR001128">
    <property type="entry name" value="Cyt_P450"/>
</dbReference>
<dbReference type="Gene3D" id="1.10.630.10">
    <property type="entry name" value="Cytochrome P450"/>
    <property type="match status" value="1"/>
</dbReference>
<keyword evidence="14" id="KW-1185">Reference proteome</keyword>
<comment type="caution">
    <text evidence="13">The sequence shown here is derived from an EMBL/GenBank/DDBJ whole genome shotgun (WGS) entry which is preliminary data.</text>
</comment>
<comment type="cofactor">
    <cofactor evidence="1">
        <name>heme</name>
        <dbReference type="ChEBI" id="CHEBI:30413"/>
    </cofactor>
</comment>
<evidence type="ECO:0000256" key="11">
    <source>
        <dbReference type="ARBA" id="ARBA00023136"/>
    </source>
</evidence>
<keyword evidence="10" id="KW-0503">Monooxygenase</keyword>
<evidence type="ECO:0000256" key="8">
    <source>
        <dbReference type="ARBA" id="ARBA00023002"/>
    </source>
</evidence>
<evidence type="ECO:0000256" key="5">
    <source>
        <dbReference type="ARBA" id="ARBA00022692"/>
    </source>
</evidence>
<evidence type="ECO:0000313" key="13">
    <source>
        <dbReference type="EMBL" id="KAL1888528.1"/>
    </source>
</evidence>
<evidence type="ECO:0000256" key="10">
    <source>
        <dbReference type="ARBA" id="ARBA00023033"/>
    </source>
</evidence>
<comment type="subcellular location">
    <subcellularLocation>
        <location evidence="2">Membrane</location>
    </subcellularLocation>
</comment>
<comment type="similarity">
    <text evidence="3">Belongs to the cytochrome P450 family.</text>
</comment>
<keyword evidence="7 12" id="KW-1133">Transmembrane helix</keyword>
<keyword evidence="8" id="KW-0560">Oxidoreductase</keyword>
<protein>
    <submittedName>
        <fullName evidence="13">Uncharacterized protein</fullName>
    </submittedName>
</protein>
<dbReference type="InterPro" id="IPR002401">
    <property type="entry name" value="Cyt_P450_E_grp-I"/>
</dbReference>
<evidence type="ECO:0000256" key="2">
    <source>
        <dbReference type="ARBA" id="ARBA00004370"/>
    </source>
</evidence>
<proteinExistence type="inferred from homology"/>
<dbReference type="PRINTS" id="PR00385">
    <property type="entry name" value="P450"/>
</dbReference>
<keyword evidence="5 12" id="KW-0812">Transmembrane</keyword>
<dbReference type="PRINTS" id="PR00463">
    <property type="entry name" value="EP450I"/>
</dbReference>
<keyword evidence="6" id="KW-0479">Metal-binding</keyword>
<feature type="transmembrane region" description="Helical" evidence="12">
    <location>
        <begin position="80"/>
        <end position="97"/>
    </location>
</feature>